<dbReference type="RefSeq" id="WP_011340486.1">
    <property type="nucleotide sequence ID" value="NC_007498.2"/>
</dbReference>
<keyword evidence="2" id="KW-0472">Membrane</keyword>
<protein>
    <submittedName>
        <fullName evidence="4">SmpA/OmlA superfamily protein</fullName>
    </submittedName>
</protein>
<dbReference type="InterPro" id="IPR007450">
    <property type="entry name" value="BamE_dom"/>
</dbReference>
<accession>Q0C6T1</accession>
<dbReference type="Proteomes" id="UP000002534">
    <property type="component" value="Chromosome"/>
</dbReference>
<proteinExistence type="predicted"/>
<evidence type="ECO:0000313" key="4">
    <source>
        <dbReference type="EMBL" id="ABI81856.1"/>
    </source>
</evidence>
<dbReference type="AlphaFoldDB" id="Q0C6T1"/>
<dbReference type="HOGENOM" id="CLU_2480570_0_0_7"/>
<dbReference type="OrthoDB" id="5422169at2"/>
<sequence length="87" mass="9973">MKFKFTFIIFVFLVLSGCAPWKSVDKIDLGMTKAQVLQLVGKPESVNGAGNEEYFWYVPANKFWTSYYVRFIDGKVESYGLVDADKE</sequence>
<evidence type="ECO:0000256" key="1">
    <source>
        <dbReference type="ARBA" id="ARBA00022729"/>
    </source>
</evidence>
<gene>
    <name evidence="4" type="ordered locus">Pcar_3236</name>
</gene>
<dbReference type="PROSITE" id="PS51257">
    <property type="entry name" value="PROKAR_LIPOPROTEIN"/>
    <property type="match status" value="1"/>
</dbReference>
<dbReference type="EMBL" id="CP000142">
    <property type="protein sequence ID" value="ABI81856.1"/>
    <property type="molecule type" value="Genomic_DNA"/>
</dbReference>
<feature type="domain" description="Outer membrane protein assembly factor BamE" evidence="3">
    <location>
        <begin position="23"/>
        <end position="60"/>
    </location>
</feature>
<name>Q0C6T1_SYNC1</name>
<dbReference type="GO" id="GO:0019867">
    <property type="term" value="C:outer membrane"/>
    <property type="evidence" value="ECO:0007669"/>
    <property type="project" value="InterPro"/>
</dbReference>
<evidence type="ECO:0000256" key="2">
    <source>
        <dbReference type="ARBA" id="ARBA00023136"/>
    </source>
</evidence>
<reference evidence="5" key="1">
    <citation type="submission" date="2005-10" db="EMBL/GenBank/DDBJ databases">
        <title>Complete sequence of Pelobacter carbinolicus DSM 2380.</title>
        <authorList>
            <person name="Copeland A."/>
            <person name="Lucas S."/>
            <person name="Lapidus A."/>
            <person name="Barry K."/>
            <person name="Detter J.C."/>
            <person name="Glavina T."/>
            <person name="Hammon N."/>
            <person name="Israni S."/>
            <person name="Pitluck S."/>
            <person name="Chertkov O."/>
            <person name="Schmutz J."/>
            <person name="Larimer F."/>
            <person name="Land M."/>
            <person name="Kyrpides N."/>
            <person name="Ivanova N."/>
            <person name="Richardson P."/>
        </authorList>
    </citation>
    <scope>NUCLEOTIDE SEQUENCE [LARGE SCALE GENOMIC DNA]</scope>
    <source>
        <strain evidence="5">DSM 2380 / NBRC 103641 / GraBd1</strain>
    </source>
</reference>
<dbReference type="InterPro" id="IPR037873">
    <property type="entry name" value="BamE-like"/>
</dbReference>
<keyword evidence="1" id="KW-0732">Signal</keyword>
<reference evidence="4 5" key="2">
    <citation type="journal article" date="2012" name="BMC Genomics">
        <title>The genome of Pelobacter carbinolicus reveals surprising metabolic capabilities and physiological features.</title>
        <authorList>
            <person name="Aklujkar M."/>
            <person name="Haveman S.A."/>
            <person name="Didonato R.Jr."/>
            <person name="Chertkov O."/>
            <person name="Han C.S."/>
            <person name="Land M.L."/>
            <person name="Brown P."/>
            <person name="Lovley D.R."/>
        </authorList>
    </citation>
    <scope>NUCLEOTIDE SEQUENCE [LARGE SCALE GENOMIC DNA]</scope>
    <source>
        <strain evidence="5">DSM 2380 / NBRC 103641 / GraBd1</strain>
    </source>
</reference>
<organism evidence="4 5">
    <name type="scientific">Syntrophotalea carbinolica (strain DSM 2380 / NBRC 103641 / GraBd1)</name>
    <name type="common">Pelobacter carbinolicus</name>
    <dbReference type="NCBI Taxonomy" id="338963"/>
    <lineage>
        <taxon>Bacteria</taxon>
        <taxon>Pseudomonadati</taxon>
        <taxon>Thermodesulfobacteriota</taxon>
        <taxon>Desulfuromonadia</taxon>
        <taxon>Desulfuromonadales</taxon>
        <taxon>Syntrophotaleaceae</taxon>
        <taxon>Syntrophotalea</taxon>
    </lineage>
</organism>
<evidence type="ECO:0000313" key="5">
    <source>
        <dbReference type="Proteomes" id="UP000002534"/>
    </source>
</evidence>
<dbReference type="KEGG" id="pca:Pcar_3236"/>
<evidence type="ECO:0000259" key="3">
    <source>
        <dbReference type="Pfam" id="PF04355"/>
    </source>
</evidence>
<keyword evidence="5" id="KW-1185">Reference proteome</keyword>
<dbReference type="Pfam" id="PF04355">
    <property type="entry name" value="BamE"/>
    <property type="match status" value="1"/>
</dbReference>
<dbReference type="Gene3D" id="3.30.1450.10">
    <property type="match status" value="1"/>
</dbReference>